<feature type="region of interest" description="Disordered" evidence="1">
    <location>
        <begin position="364"/>
        <end position="385"/>
    </location>
</feature>
<evidence type="ECO:0000313" key="3">
    <source>
        <dbReference type="EMBL" id="JAS67797.1"/>
    </source>
</evidence>
<evidence type="ECO:0000259" key="2">
    <source>
        <dbReference type="Pfam" id="PF03372"/>
    </source>
</evidence>
<feature type="non-terminal residue" evidence="3">
    <location>
        <position position="1"/>
    </location>
</feature>
<gene>
    <name evidence="3" type="ORF">g.21641</name>
</gene>
<feature type="compositionally biased region" description="Basic and acidic residues" evidence="1">
    <location>
        <begin position="652"/>
        <end position="677"/>
    </location>
</feature>
<reference evidence="3" key="1">
    <citation type="submission" date="2015-11" db="EMBL/GenBank/DDBJ databases">
        <title>De novo transcriptome assembly of four potential Pierce s Disease insect vectors from Arizona vineyards.</title>
        <authorList>
            <person name="Tassone E.E."/>
        </authorList>
    </citation>
    <scope>NUCLEOTIDE SEQUENCE</scope>
</reference>
<proteinExistence type="predicted"/>
<sequence length="982" mass="112911">PSCVGNLLYHEDSDENGTKLLKLVKEAHLRIVNTYGPPDSSKDKVFTFRDGEMKTQQDFIMIPVARTFGYSRDLHLHWVPEHNHAMSSCEIVIDTSNSAVSVNMEEETYITMSTWNIQGATPSKVDKILQEQGLEVICLQELFLTSEDDIQSDHYVWLSSKQQWAKNVAILVRKSPDILVKKFTVISENLCVADIVYHHYSVKVISCHLPAGTDPRHEAVATQVSELVKSIPSETIFVMAGDLGVRNVKNDEEKDKDNLPFLKKLTEETKTHLVSYVWGLNGCPFLTSKNDVFTISTSKTFGRRVVFFEASIFCLKVSFAKKTVPSDASIDFEGNLVTRSQTLKMINGVVYNVTTIEYHDPTGDVEGNEAGTVKPSPEDVEKYSKSSPSVTELGRILKGLVLFGGVTEQSHGYKSKLQLLVMSFLKGNFGKLTTEYLYDMDHSKRSNIRRGISRICWNGIILSEMVAEGSEQKTMRRQNANFLYSKLGQLFYQVKAKVSFFCKGQRPMLIDDPRYSEIFQKVEKAKYPTVAEALQYIEDFFSKDSDTELIFGPDFTKDEREEIKKFAKIRKLGYRFFASKATEKETDHIVVFIKRTPQYIKNKLMETKEDLKYMLIPPSGEGENYERHAVKYEVEHFKEEEKLVQQFWKSVKENDKRKKEEKQESVKSESMKQRSKESTVSGSSEVKRDYKPTRRSNAKKRRYQENSRFDDRPHFRNDYRQPQNGRQAEGPPPFKRPREEGVSQSSNLPPKITWSEWHKLQPLLIVWPLTICSRLEDRSRLVLDANFPVEYFESDHGSIAVVVRFPMRNGTERRFSVSVAETKNKAADFALQKLLKHSTVIKPSPVYLCDGGVPNFIRYKVPCQTYPRSYIILTQYDTGPLSLNGIRDIFDTFSSSFNEDLFFDKDGYTFNEKMMIIEEAPKFNLNVRHFGDVPGVINRYVCVYKTKPKEQILEDVLKMRGAHPKYNITTDRLPPYLGLNVF</sequence>
<feature type="compositionally biased region" description="Basic and acidic residues" evidence="1">
    <location>
        <begin position="703"/>
        <end position="719"/>
    </location>
</feature>
<feature type="compositionally biased region" description="Basic residues" evidence="1">
    <location>
        <begin position="693"/>
        <end position="702"/>
    </location>
</feature>
<evidence type="ECO:0000256" key="1">
    <source>
        <dbReference type="SAM" id="MobiDB-lite"/>
    </source>
</evidence>
<dbReference type="EMBL" id="GECZ01001972">
    <property type="protein sequence ID" value="JAS67797.1"/>
    <property type="molecule type" value="Transcribed_RNA"/>
</dbReference>
<dbReference type="SUPFAM" id="SSF56219">
    <property type="entry name" value="DNase I-like"/>
    <property type="match status" value="1"/>
</dbReference>
<feature type="region of interest" description="Disordered" evidence="1">
    <location>
        <begin position="652"/>
        <end position="747"/>
    </location>
</feature>
<feature type="domain" description="Endonuclease/exonuclease/phosphatase" evidence="2">
    <location>
        <begin position="114"/>
        <end position="243"/>
    </location>
</feature>
<dbReference type="GO" id="GO:0003824">
    <property type="term" value="F:catalytic activity"/>
    <property type="evidence" value="ECO:0007669"/>
    <property type="project" value="InterPro"/>
</dbReference>
<dbReference type="InterPro" id="IPR036691">
    <property type="entry name" value="Endo/exonu/phosph_ase_sf"/>
</dbReference>
<dbReference type="Pfam" id="PF03372">
    <property type="entry name" value="Exo_endo_phos"/>
    <property type="match status" value="1"/>
</dbReference>
<dbReference type="InterPro" id="IPR005135">
    <property type="entry name" value="Endo/exonuclease/phosphatase"/>
</dbReference>
<dbReference type="AlphaFoldDB" id="A0A1B6GZF2"/>
<protein>
    <recommendedName>
        <fullName evidence="2">Endonuclease/exonuclease/phosphatase domain-containing protein</fullName>
    </recommendedName>
</protein>
<dbReference type="Gene3D" id="3.60.10.10">
    <property type="entry name" value="Endonuclease/exonuclease/phosphatase"/>
    <property type="match status" value="1"/>
</dbReference>
<organism evidence="3">
    <name type="scientific">Cuerna arida</name>
    <dbReference type="NCBI Taxonomy" id="1464854"/>
    <lineage>
        <taxon>Eukaryota</taxon>
        <taxon>Metazoa</taxon>
        <taxon>Ecdysozoa</taxon>
        <taxon>Arthropoda</taxon>
        <taxon>Hexapoda</taxon>
        <taxon>Insecta</taxon>
        <taxon>Pterygota</taxon>
        <taxon>Neoptera</taxon>
        <taxon>Paraneoptera</taxon>
        <taxon>Hemiptera</taxon>
        <taxon>Auchenorrhyncha</taxon>
        <taxon>Membracoidea</taxon>
        <taxon>Cicadellidae</taxon>
        <taxon>Cicadellinae</taxon>
        <taxon>Proconiini</taxon>
        <taxon>Cuerna</taxon>
    </lineage>
</organism>
<accession>A0A1B6GZF2</accession>
<name>A0A1B6GZF2_9HEMI</name>